<name>A0A1I7VPU7_LOALO</name>
<proteinExistence type="predicted"/>
<sequence length="126" mass="14307">MVPCHNWLLEGSGSKIYDNERAPPGSCGGLFGVPLPYEYITPETDIRAPQVTNEMLAKIYMNKSILSSVLHVKCPRCASMSSWYASPIALHCRRQLMTIINGWPYIAKYCDLEEETELNLEKMIYC</sequence>
<dbReference type="WBParaSite" id="EN70_4959">
    <property type="protein sequence ID" value="EN70_4959"/>
    <property type="gene ID" value="EN70_4959"/>
</dbReference>
<reference evidence="2" key="2">
    <citation type="submission" date="2016-11" db="UniProtKB">
        <authorList>
            <consortium name="WormBaseParasite"/>
        </authorList>
    </citation>
    <scope>IDENTIFICATION</scope>
</reference>
<evidence type="ECO:0000313" key="2">
    <source>
        <dbReference type="WBParaSite" id="EN70_4959"/>
    </source>
</evidence>
<organism evidence="1 2">
    <name type="scientific">Loa loa</name>
    <name type="common">Eye worm</name>
    <name type="synonym">Filaria loa</name>
    <dbReference type="NCBI Taxonomy" id="7209"/>
    <lineage>
        <taxon>Eukaryota</taxon>
        <taxon>Metazoa</taxon>
        <taxon>Ecdysozoa</taxon>
        <taxon>Nematoda</taxon>
        <taxon>Chromadorea</taxon>
        <taxon>Rhabditida</taxon>
        <taxon>Spirurina</taxon>
        <taxon>Spiruromorpha</taxon>
        <taxon>Filarioidea</taxon>
        <taxon>Onchocercidae</taxon>
        <taxon>Loa</taxon>
    </lineage>
</organism>
<evidence type="ECO:0000313" key="1">
    <source>
        <dbReference type="Proteomes" id="UP000095285"/>
    </source>
</evidence>
<dbReference type="Proteomes" id="UP000095285">
    <property type="component" value="Unassembled WGS sequence"/>
</dbReference>
<reference evidence="1" key="1">
    <citation type="submission" date="2012-04" db="EMBL/GenBank/DDBJ databases">
        <title>The Genome Sequence of Loa loa.</title>
        <authorList>
            <consortium name="The Broad Institute Genome Sequencing Platform"/>
            <consortium name="Broad Institute Genome Sequencing Center for Infectious Disease"/>
            <person name="Nutman T.B."/>
            <person name="Fink D.L."/>
            <person name="Russ C."/>
            <person name="Young S."/>
            <person name="Zeng Q."/>
            <person name="Gargeya S."/>
            <person name="Alvarado L."/>
            <person name="Berlin A."/>
            <person name="Chapman S.B."/>
            <person name="Chen Z."/>
            <person name="Freedman E."/>
            <person name="Gellesch M."/>
            <person name="Goldberg J."/>
            <person name="Griggs A."/>
            <person name="Gujja S."/>
            <person name="Heilman E.R."/>
            <person name="Heiman D."/>
            <person name="Howarth C."/>
            <person name="Mehta T."/>
            <person name="Neiman D."/>
            <person name="Pearson M."/>
            <person name="Roberts A."/>
            <person name="Saif S."/>
            <person name="Shea T."/>
            <person name="Shenoy N."/>
            <person name="Sisk P."/>
            <person name="Stolte C."/>
            <person name="Sykes S."/>
            <person name="White J."/>
            <person name="Yandava C."/>
            <person name="Haas B."/>
            <person name="Henn M.R."/>
            <person name="Nusbaum C."/>
            <person name="Birren B."/>
        </authorList>
    </citation>
    <scope>NUCLEOTIDE SEQUENCE [LARGE SCALE GENOMIC DNA]</scope>
</reference>
<accession>A0A1I7VPU7</accession>
<protein>
    <submittedName>
        <fullName evidence="2">Uncharacterized protein</fullName>
    </submittedName>
</protein>
<keyword evidence="1" id="KW-1185">Reference proteome</keyword>
<dbReference type="AlphaFoldDB" id="A0A1I7VPU7"/>